<accession>A0AAN4W1F6</accession>
<dbReference type="AlphaFoldDB" id="A0AAN4W1F6"/>
<dbReference type="Proteomes" id="UP001310022">
    <property type="component" value="Unassembled WGS sequence"/>
</dbReference>
<feature type="region of interest" description="Disordered" evidence="1">
    <location>
        <begin position="62"/>
        <end position="94"/>
    </location>
</feature>
<dbReference type="EMBL" id="BQKE01000003">
    <property type="protein sequence ID" value="GJM63921.1"/>
    <property type="molecule type" value="Genomic_DNA"/>
</dbReference>
<protein>
    <submittedName>
        <fullName evidence="2">Uncharacterized protein</fullName>
    </submittedName>
</protein>
<name>A0AAN4W1F6_9BACT</name>
<keyword evidence="3" id="KW-1185">Reference proteome</keyword>
<feature type="region of interest" description="Disordered" evidence="1">
    <location>
        <begin position="22"/>
        <end position="44"/>
    </location>
</feature>
<evidence type="ECO:0000313" key="2">
    <source>
        <dbReference type="EMBL" id="GJM63921.1"/>
    </source>
</evidence>
<feature type="compositionally biased region" description="Polar residues" evidence="1">
    <location>
        <begin position="27"/>
        <end position="44"/>
    </location>
</feature>
<proteinExistence type="predicted"/>
<comment type="caution">
    <text evidence="2">The sequence shown here is derived from an EMBL/GenBank/DDBJ whole genome shotgun (WGS) entry which is preliminary data.</text>
</comment>
<gene>
    <name evidence="2" type="ORF">PEDI_44730</name>
</gene>
<evidence type="ECO:0000313" key="3">
    <source>
        <dbReference type="Proteomes" id="UP001310022"/>
    </source>
</evidence>
<sequence>MHSELPSLHHFRVNIRFYNRRGESKTDSPTIHSHFEQQTGPSAINASCTSKGCDSFFLKKNPSREHSQQMGKSEYGPFCRAQKSEGMRNKYGPA</sequence>
<organism evidence="2 3">
    <name type="scientific">Persicobacter diffluens</name>
    <dbReference type="NCBI Taxonomy" id="981"/>
    <lineage>
        <taxon>Bacteria</taxon>
        <taxon>Pseudomonadati</taxon>
        <taxon>Bacteroidota</taxon>
        <taxon>Cytophagia</taxon>
        <taxon>Cytophagales</taxon>
        <taxon>Persicobacteraceae</taxon>
        <taxon>Persicobacter</taxon>
    </lineage>
</organism>
<evidence type="ECO:0000256" key="1">
    <source>
        <dbReference type="SAM" id="MobiDB-lite"/>
    </source>
</evidence>
<reference evidence="2 3" key="1">
    <citation type="submission" date="2021-12" db="EMBL/GenBank/DDBJ databases">
        <title>Genome sequencing of bacteria with rrn-lacking chromosome and rrn-plasmid.</title>
        <authorList>
            <person name="Anda M."/>
            <person name="Iwasaki W."/>
        </authorList>
    </citation>
    <scope>NUCLEOTIDE SEQUENCE [LARGE SCALE GENOMIC DNA]</scope>
    <source>
        <strain evidence="2 3">NBRC 15940</strain>
    </source>
</reference>